<dbReference type="PANTHER" id="PTHR42792">
    <property type="entry name" value="FLAGELLIN"/>
    <property type="match status" value="1"/>
</dbReference>
<feature type="domain" description="Flagellin C-terminal" evidence="6">
    <location>
        <begin position="275"/>
        <end position="355"/>
    </location>
</feature>
<keyword evidence="8" id="KW-1185">Reference proteome</keyword>
<dbReference type="PANTHER" id="PTHR42792:SF1">
    <property type="entry name" value="FLAGELLAR HOOK-ASSOCIATED PROTEIN 3"/>
    <property type="match status" value="1"/>
</dbReference>
<keyword evidence="3 4" id="KW-0975">Bacterial flagellum</keyword>
<organism evidence="7 8">
    <name type="scientific">Thiomicrorhabdus sediminis</name>
    <dbReference type="NCBI Taxonomy" id="2580412"/>
    <lineage>
        <taxon>Bacteria</taxon>
        <taxon>Pseudomonadati</taxon>
        <taxon>Pseudomonadota</taxon>
        <taxon>Gammaproteobacteria</taxon>
        <taxon>Thiotrichales</taxon>
        <taxon>Piscirickettsiaceae</taxon>
        <taxon>Thiomicrorhabdus</taxon>
    </lineage>
</organism>
<protein>
    <recommendedName>
        <fullName evidence="4">Flagellin</fullName>
    </recommendedName>
</protein>
<gene>
    <name evidence="7" type="ORF">FE785_07475</name>
</gene>
<dbReference type="SUPFAM" id="SSF64518">
    <property type="entry name" value="Phase 1 flagellin"/>
    <property type="match status" value="1"/>
</dbReference>
<evidence type="ECO:0000256" key="4">
    <source>
        <dbReference type="RuleBase" id="RU362073"/>
    </source>
</evidence>
<evidence type="ECO:0000256" key="2">
    <source>
        <dbReference type="ARBA" id="ARBA00022525"/>
    </source>
</evidence>
<keyword evidence="2 4" id="KW-0964">Secreted</keyword>
<proteinExistence type="inferred from homology"/>
<keyword evidence="7" id="KW-0966">Cell projection</keyword>
<evidence type="ECO:0000313" key="8">
    <source>
        <dbReference type="Proteomes" id="UP000304864"/>
    </source>
</evidence>
<reference evidence="7 8" key="1">
    <citation type="submission" date="2019-05" db="EMBL/GenBank/DDBJ databases">
        <title>Thiomicrorhabdus sediminis sp. nov, a novel sulfur-oxidizing bacterium isolated from coastal sediment.</title>
        <authorList>
            <person name="Liu X."/>
        </authorList>
    </citation>
    <scope>NUCLEOTIDE SEQUENCE [LARGE SCALE GENOMIC DNA]</scope>
    <source>
        <strain evidence="7 8">G1</strain>
    </source>
</reference>
<feature type="domain" description="Flagellin N-terminal" evidence="5">
    <location>
        <begin position="3"/>
        <end position="139"/>
    </location>
</feature>
<dbReference type="RefSeq" id="WP_138565157.1">
    <property type="nucleotide sequence ID" value="NZ_CP040602.1"/>
</dbReference>
<accession>A0A4V1HHW9</accession>
<sequence length="356" mass="39656">MRISTNLFHNQGINSIQKHQEAILDSQLKLSTGKRINVPSDDPVAMNQAHSIKRTISIIEQNARNGEFAQAQLVLEETSISNTVESLQRARELSIQMLNGTYNQNDRVATAEEIDQIILQVRNMMNYETSEGEQLFAGNVVLAERAYIEDPNYPGYYTYIGSPNANTAPEYEPQALYGARHVQIGFDDDNELSPDDKGDASRVRITDNGAKVFAADRNMDNANIDPTTGVDNNILNVLVSFSKVLKGEADLTQMAVENGDPVNAVPTLDDIADQLNDSINGMTLVRAEIGGRMTRIETQYDAGQSFKIALEEHRVNLEETDVVTEISNLTKYQSALQMAQQVFSQLKDMSLFNYLR</sequence>
<dbReference type="EMBL" id="CP040602">
    <property type="protein sequence ID" value="QCU90483.1"/>
    <property type="molecule type" value="Genomic_DNA"/>
</dbReference>
<dbReference type="InterPro" id="IPR001492">
    <property type="entry name" value="Flagellin"/>
</dbReference>
<dbReference type="OrthoDB" id="9768249at2"/>
<comment type="function">
    <text evidence="4">Flagellin is the subunit protein which polymerizes to form the filaments of bacterial flagella.</text>
</comment>
<dbReference type="KEGG" id="thig:FE785_07475"/>
<dbReference type="Proteomes" id="UP000304864">
    <property type="component" value="Chromosome"/>
</dbReference>
<dbReference type="InterPro" id="IPR046358">
    <property type="entry name" value="Flagellin_C"/>
</dbReference>
<dbReference type="GO" id="GO:0005198">
    <property type="term" value="F:structural molecule activity"/>
    <property type="evidence" value="ECO:0007669"/>
    <property type="project" value="UniProtKB-UniRule"/>
</dbReference>
<comment type="subcellular location">
    <subcellularLocation>
        <location evidence="4">Secreted</location>
    </subcellularLocation>
    <subcellularLocation>
        <location evidence="4">Bacterial flagellum</location>
    </subcellularLocation>
</comment>
<dbReference type="Gene3D" id="1.20.1330.10">
    <property type="entry name" value="f41 fragment of flagellin, N-terminal domain"/>
    <property type="match status" value="1"/>
</dbReference>
<dbReference type="AlphaFoldDB" id="A0A4V1HHW9"/>
<evidence type="ECO:0000256" key="1">
    <source>
        <dbReference type="ARBA" id="ARBA00005709"/>
    </source>
</evidence>
<evidence type="ECO:0000313" key="7">
    <source>
        <dbReference type="EMBL" id="QCU90483.1"/>
    </source>
</evidence>
<name>A0A4V1HHW9_9GAMM</name>
<keyword evidence="7" id="KW-0969">Cilium</keyword>
<evidence type="ECO:0000259" key="5">
    <source>
        <dbReference type="Pfam" id="PF00669"/>
    </source>
</evidence>
<dbReference type="GO" id="GO:0005576">
    <property type="term" value="C:extracellular region"/>
    <property type="evidence" value="ECO:0007669"/>
    <property type="project" value="UniProtKB-SubCell"/>
</dbReference>
<dbReference type="InterPro" id="IPR001029">
    <property type="entry name" value="Flagellin_N"/>
</dbReference>
<evidence type="ECO:0000259" key="6">
    <source>
        <dbReference type="Pfam" id="PF00700"/>
    </source>
</evidence>
<comment type="similarity">
    <text evidence="1 4">Belongs to the bacterial flagellin family.</text>
</comment>
<dbReference type="Pfam" id="PF00700">
    <property type="entry name" value="Flagellin_C"/>
    <property type="match status" value="1"/>
</dbReference>
<evidence type="ECO:0000256" key="3">
    <source>
        <dbReference type="ARBA" id="ARBA00023143"/>
    </source>
</evidence>
<dbReference type="Pfam" id="PF00669">
    <property type="entry name" value="Flagellin_N"/>
    <property type="match status" value="1"/>
</dbReference>
<keyword evidence="7" id="KW-0282">Flagellum</keyword>
<dbReference type="GO" id="GO:0009288">
    <property type="term" value="C:bacterial-type flagellum"/>
    <property type="evidence" value="ECO:0007669"/>
    <property type="project" value="UniProtKB-SubCell"/>
</dbReference>